<proteinExistence type="inferred from homology"/>
<organism evidence="3 4">
    <name type="scientific">Kineococcus gynurae</name>
    <dbReference type="NCBI Taxonomy" id="452979"/>
    <lineage>
        <taxon>Bacteria</taxon>
        <taxon>Bacillati</taxon>
        <taxon>Actinomycetota</taxon>
        <taxon>Actinomycetes</taxon>
        <taxon>Kineosporiales</taxon>
        <taxon>Kineosporiaceae</taxon>
        <taxon>Kineococcus</taxon>
    </lineage>
</organism>
<dbReference type="SUPFAM" id="SSF54736">
    <property type="entry name" value="ClpS-like"/>
    <property type="match status" value="1"/>
</dbReference>
<comment type="caution">
    <text evidence="3">The sequence shown here is derived from an EMBL/GenBank/DDBJ whole genome shotgun (WGS) entry which is preliminary data.</text>
</comment>
<evidence type="ECO:0000256" key="1">
    <source>
        <dbReference type="HAMAP-Rule" id="MF_00302"/>
    </source>
</evidence>
<feature type="domain" description="Adaptor protein ClpS core" evidence="2">
    <location>
        <begin position="33"/>
        <end position="102"/>
    </location>
</feature>
<keyword evidence="4" id="KW-1185">Reference proteome</keyword>
<dbReference type="InterPro" id="IPR003769">
    <property type="entry name" value="ClpS_core"/>
</dbReference>
<dbReference type="EMBL" id="JBHMDM010000007">
    <property type="protein sequence ID" value="MFB9378666.1"/>
    <property type="molecule type" value="Genomic_DNA"/>
</dbReference>
<dbReference type="Proteomes" id="UP001589748">
    <property type="component" value="Unassembled WGS sequence"/>
</dbReference>
<sequence length="107" mass="11827">MTVPRPASAAGVLTAPTELEVPEADTVADLATPWITLVWNDPVNLMSYVTYVFRTHFGYSDEKASALMLDVHEKGRAVVSTGSREQMERDVEAMHGYGLWATLQKDD</sequence>
<dbReference type="HAMAP" id="MF_00302">
    <property type="entry name" value="ClpS"/>
    <property type="match status" value="1"/>
</dbReference>
<name>A0ABV5LX50_9ACTN</name>
<comment type="similarity">
    <text evidence="1">Belongs to the ClpS family.</text>
</comment>
<keyword evidence="3" id="KW-0645">Protease</keyword>
<evidence type="ECO:0000313" key="3">
    <source>
        <dbReference type="EMBL" id="MFB9378666.1"/>
    </source>
</evidence>
<dbReference type="Pfam" id="PF02617">
    <property type="entry name" value="ClpS"/>
    <property type="match status" value="1"/>
</dbReference>
<accession>A0ABV5LX50</accession>
<comment type="subunit">
    <text evidence="1">Binds to the N-terminal domain of the chaperone ClpA.</text>
</comment>
<comment type="function">
    <text evidence="1">Involved in the modulation of the specificity of the ClpAP-mediated ATP-dependent protein degradation.</text>
</comment>
<evidence type="ECO:0000313" key="4">
    <source>
        <dbReference type="Proteomes" id="UP001589748"/>
    </source>
</evidence>
<reference evidence="3 4" key="1">
    <citation type="submission" date="2024-09" db="EMBL/GenBank/DDBJ databases">
        <authorList>
            <person name="Sun Q."/>
            <person name="Mori K."/>
        </authorList>
    </citation>
    <scope>NUCLEOTIDE SEQUENCE [LARGE SCALE GENOMIC DNA]</scope>
    <source>
        <strain evidence="3 4">TISTR 1856</strain>
    </source>
</reference>
<evidence type="ECO:0000259" key="2">
    <source>
        <dbReference type="Pfam" id="PF02617"/>
    </source>
</evidence>
<dbReference type="GO" id="GO:0008233">
    <property type="term" value="F:peptidase activity"/>
    <property type="evidence" value="ECO:0007669"/>
    <property type="project" value="UniProtKB-KW"/>
</dbReference>
<gene>
    <name evidence="1 3" type="primary">clpS</name>
    <name evidence="3" type="ORF">ACFFVI_17015</name>
</gene>
<dbReference type="Gene3D" id="3.30.1390.10">
    <property type="match status" value="1"/>
</dbReference>
<dbReference type="NCBIfam" id="NF000668">
    <property type="entry name" value="PRK00033.1-1"/>
    <property type="match status" value="1"/>
</dbReference>
<dbReference type="RefSeq" id="WP_380136630.1">
    <property type="nucleotide sequence ID" value="NZ_JBHLUI010000008.1"/>
</dbReference>
<dbReference type="InterPro" id="IPR022935">
    <property type="entry name" value="ClpS"/>
</dbReference>
<protein>
    <recommendedName>
        <fullName evidence="1">ATP-dependent Clp protease adapter protein ClpS</fullName>
    </recommendedName>
</protein>
<dbReference type="GO" id="GO:0006508">
    <property type="term" value="P:proteolysis"/>
    <property type="evidence" value="ECO:0007669"/>
    <property type="project" value="UniProtKB-KW"/>
</dbReference>
<dbReference type="InterPro" id="IPR014719">
    <property type="entry name" value="Ribosomal_bL12_C/ClpS-like"/>
</dbReference>
<keyword evidence="3" id="KW-0378">Hydrolase</keyword>